<dbReference type="InterPro" id="IPR000719">
    <property type="entry name" value="Prot_kinase_dom"/>
</dbReference>
<dbReference type="PANTHER" id="PTHR27009">
    <property type="entry name" value="RUST RESISTANCE KINASE LR10-RELATED"/>
    <property type="match status" value="1"/>
</dbReference>
<keyword evidence="5" id="KW-1133">Transmembrane helix</keyword>
<keyword evidence="6" id="KW-0472">Membrane</keyword>
<name>A0A7J6WAK7_THATH</name>
<keyword evidence="2" id="KW-0723">Serine/threonine-protein kinase</keyword>
<dbReference type="Gene3D" id="3.30.200.20">
    <property type="entry name" value="Phosphorylase Kinase, domain 1"/>
    <property type="match status" value="1"/>
</dbReference>
<feature type="domain" description="Protein kinase" evidence="8">
    <location>
        <begin position="120"/>
        <end position="400"/>
    </location>
</feature>
<keyword evidence="9" id="KW-0808">Transferase</keyword>
<keyword evidence="7" id="KW-0325">Glycoprotein</keyword>
<keyword evidence="9" id="KW-0418">Kinase</keyword>
<sequence length="579" mass="65946">MENSSYLQQNYVQLSIKMEDLKHLRNQVEKRGRAEMGDWLKKVDGREVAVDKIGKDLNELKTGSGSNSLLAKNNLNQEVLANLRAVNDLKKEANARFEYVGQNLTELAKRYMRGEIKNFISKFPNFISTDDGDVYVGHFRDGKQVAVRVFPQEQVADEIFITEVSTIARACHRHLVKLYGFCFDGDMRALVYECMENGSLAEILYENHHSSLEWENLYIIAIETAKGLVYMHEGCGEQIIIHHDVWAGNVLLDEKFSAKVTGFGLSKLLKRDATHCTKTRFRGSPGYAAPEMWELASQITNKCDVYSFGMMLFEILRKKRNTDGRKWFPGVVWEKFKNGELEQFIRYCGIKEKDSEKAYILSTVALWCAQKTPKIRPSMKDIVMVLENQMQVNSPPDPFELQPLEYTMLRRVSLTMAESLHKTSSPKKAGECASSSPLAQPLKTTTVDLNRVKYTVDSGTSNLPRNSIAIEILNQFEKKCPPQGENSVIMYTTTIEQMKRPFKESNEVRSILRSHNIQIIERDVWGADFNYDDELKDLVGGIDTPVVFVEGRLIGGAKEVKTLEVEGKLKILFDGIPKY</sequence>
<evidence type="ECO:0000256" key="7">
    <source>
        <dbReference type="ARBA" id="ARBA00023180"/>
    </source>
</evidence>
<dbReference type="Gene3D" id="1.10.510.10">
    <property type="entry name" value="Transferase(Phosphotransferase) domain 1"/>
    <property type="match status" value="1"/>
</dbReference>
<evidence type="ECO:0000313" key="10">
    <source>
        <dbReference type="Proteomes" id="UP000554482"/>
    </source>
</evidence>
<evidence type="ECO:0000256" key="6">
    <source>
        <dbReference type="ARBA" id="ARBA00023136"/>
    </source>
</evidence>
<dbReference type="InterPro" id="IPR011009">
    <property type="entry name" value="Kinase-like_dom_sf"/>
</dbReference>
<dbReference type="InterPro" id="IPR045874">
    <property type="entry name" value="LRK10/LRL21-25-like"/>
</dbReference>
<dbReference type="Proteomes" id="UP000554482">
    <property type="component" value="Unassembled WGS sequence"/>
</dbReference>
<keyword evidence="10" id="KW-1185">Reference proteome</keyword>
<proteinExistence type="predicted"/>
<dbReference type="OrthoDB" id="4062651at2759"/>
<keyword evidence="9" id="KW-0675">Receptor</keyword>
<evidence type="ECO:0000256" key="3">
    <source>
        <dbReference type="ARBA" id="ARBA00022692"/>
    </source>
</evidence>
<evidence type="ECO:0000259" key="8">
    <source>
        <dbReference type="PROSITE" id="PS50011"/>
    </source>
</evidence>
<evidence type="ECO:0000256" key="4">
    <source>
        <dbReference type="ARBA" id="ARBA00022729"/>
    </source>
</evidence>
<dbReference type="InterPro" id="IPR036249">
    <property type="entry name" value="Thioredoxin-like_sf"/>
</dbReference>
<reference evidence="9 10" key="1">
    <citation type="submission" date="2020-06" db="EMBL/GenBank/DDBJ databases">
        <title>Transcriptomic and genomic resources for Thalictrum thalictroides and T. hernandezii: Facilitating candidate gene discovery in an emerging model plant lineage.</title>
        <authorList>
            <person name="Arias T."/>
            <person name="Riano-Pachon D.M."/>
            <person name="Di Stilio V.S."/>
        </authorList>
    </citation>
    <scope>NUCLEOTIDE SEQUENCE [LARGE SCALE GENOMIC DNA]</scope>
    <source>
        <strain evidence="10">cv. WT478/WT964</strain>
        <tissue evidence="9">Leaves</tissue>
    </source>
</reference>
<gene>
    <name evidence="9" type="ORF">FRX31_016416</name>
</gene>
<evidence type="ECO:0000313" key="9">
    <source>
        <dbReference type="EMBL" id="KAF5193997.1"/>
    </source>
</evidence>
<accession>A0A7J6WAK7</accession>
<dbReference type="Gene3D" id="3.40.30.10">
    <property type="entry name" value="Glutaredoxin"/>
    <property type="match status" value="1"/>
</dbReference>
<dbReference type="Pfam" id="PF07714">
    <property type="entry name" value="PK_Tyr_Ser-Thr"/>
    <property type="match status" value="1"/>
</dbReference>
<dbReference type="SUPFAM" id="SSF56112">
    <property type="entry name" value="Protein kinase-like (PK-like)"/>
    <property type="match status" value="1"/>
</dbReference>
<dbReference type="InterPro" id="IPR001245">
    <property type="entry name" value="Ser-Thr/Tyr_kinase_cat_dom"/>
</dbReference>
<comment type="caution">
    <text evidence="9">The sequence shown here is derived from an EMBL/GenBank/DDBJ whole genome shotgun (WGS) entry which is preliminary data.</text>
</comment>
<keyword evidence="3" id="KW-0812">Transmembrane</keyword>
<evidence type="ECO:0000256" key="5">
    <source>
        <dbReference type="ARBA" id="ARBA00022989"/>
    </source>
</evidence>
<dbReference type="GO" id="GO:0016020">
    <property type="term" value="C:membrane"/>
    <property type="evidence" value="ECO:0007669"/>
    <property type="project" value="UniProtKB-SubCell"/>
</dbReference>
<dbReference type="SUPFAM" id="SSF52833">
    <property type="entry name" value="Thioredoxin-like"/>
    <property type="match status" value="1"/>
</dbReference>
<dbReference type="GO" id="GO:0005524">
    <property type="term" value="F:ATP binding"/>
    <property type="evidence" value="ECO:0007669"/>
    <property type="project" value="InterPro"/>
</dbReference>
<evidence type="ECO:0000256" key="2">
    <source>
        <dbReference type="ARBA" id="ARBA00022527"/>
    </source>
</evidence>
<protein>
    <submittedName>
        <fullName evidence="9">Pr5-like receptor kinase</fullName>
    </submittedName>
</protein>
<organism evidence="9 10">
    <name type="scientific">Thalictrum thalictroides</name>
    <name type="common">Rue-anemone</name>
    <name type="synonym">Anemone thalictroides</name>
    <dbReference type="NCBI Taxonomy" id="46969"/>
    <lineage>
        <taxon>Eukaryota</taxon>
        <taxon>Viridiplantae</taxon>
        <taxon>Streptophyta</taxon>
        <taxon>Embryophyta</taxon>
        <taxon>Tracheophyta</taxon>
        <taxon>Spermatophyta</taxon>
        <taxon>Magnoliopsida</taxon>
        <taxon>Ranunculales</taxon>
        <taxon>Ranunculaceae</taxon>
        <taxon>Thalictroideae</taxon>
        <taxon>Thalictrum</taxon>
    </lineage>
</organism>
<evidence type="ECO:0000256" key="1">
    <source>
        <dbReference type="ARBA" id="ARBA00004479"/>
    </source>
</evidence>
<dbReference type="AlphaFoldDB" id="A0A7J6WAK7"/>
<dbReference type="InterPro" id="IPR002109">
    <property type="entry name" value="Glutaredoxin"/>
</dbReference>
<keyword evidence="4" id="KW-0732">Signal</keyword>
<dbReference type="Pfam" id="PF00462">
    <property type="entry name" value="Glutaredoxin"/>
    <property type="match status" value="1"/>
</dbReference>
<dbReference type="EMBL" id="JABWDY010019346">
    <property type="protein sequence ID" value="KAF5193997.1"/>
    <property type="molecule type" value="Genomic_DNA"/>
</dbReference>
<dbReference type="GO" id="GO:0004674">
    <property type="term" value="F:protein serine/threonine kinase activity"/>
    <property type="evidence" value="ECO:0007669"/>
    <property type="project" value="UniProtKB-KW"/>
</dbReference>
<dbReference type="PROSITE" id="PS50011">
    <property type="entry name" value="PROTEIN_KINASE_DOM"/>
    <property type="match status" value="1"/>
</dbReference>
<comment type="subcellular location">
    <subcellularLocation>
        <location evidence="1">Membrane</location>
        <topology evidence="1">Single-pass type I membrane protein</topology>
    </subcellularLocation>
</comment>
<dbReference type="PROSITE" id="PS51354">
    <property type="entry name" value="GLUTAREDOXIN_2"/>
    <property type="match status" value="1"/>
</dbReference>